<name>A0A087MH33_9GAMM</name>
<sequence>MSGRPARQFDRETRLRLRRVCLGLLSYLMFLVPMSIAVHAGSSTMGWSGVAVFTGLAVSINGVALAAIASGWSKRFADPSLLVPQLVAAMLLALGMIHFFEGEARSVLLLLFVAVFFFGLFGLDTRRYLLLTIGTAVGYAGLSTWELASAGASQDAWLMEALRFSALVVVTIWMSFIGGYFASIRRRVATQRKELEAANARLRELSIRDELTGLYNRRHLTERLEQESERSRRYGQGFSVALIDIDHFKAINDTHGHAVGDEVLVQFAAILRLQARFVDHVGQAPERTLGRFGGEEFMIILPGTPLAGARVCLERMRAAVARTPFETSAGPLVATFSAGLAEQREDEPSQALLQRADEALYRAKQAGRDRLES</sequence>
<dbReference type="STRING" id="1121014.N788_04675"/>
<dbReference type="PROSITE" id="PS50887">
    <property type="entry name" value="GGDEF"/>
    <property type="match status" value="1"/>
</dbReference>
<dbReference type="Pfam" id="PF00990">
    <property type="entry name" value="GGDEF"/>
    <property type="match status" value="1"/>
</dbReference>
<feature type="transmembrane region" description="Helical" evidence="5">
    <location>
        <begin position="46"/>
        <end position="69"/>
    </location>
</feature>
<dbReference type="EMBL" id="AVCJ01000023">
    <property type="protein sequence ID" value="KFL36186.1"/>
    <property type="molecule type" value="Genomic_DNA"/>
</dbReference>
<feature type="coiled-coil region" evidence="4">
    <location>
        <begin position="181"/>
        <end position="208"/>
    </location>
</feature>
<dbReference type="PATRIC" id="fig|1121014.3.peg.1822"/>
<proteinExistence type="predicted"/>
<dbReference type="InterPro" id="IPR050469">
    <property type="entry name" value="Diguanylate_Cyclase"/>
</dbReference>
<dbReference type="GO" id="GO:0043709">
    <property type="term" value="P:cell adhesion involved in single-species biofilm formation"/>
    <property type="evidence" value="ECO:0007669"/>
    <property type="project" value="TreeGrafter"/>
</dbReference>
<reference evidence="7 8" key="2">
    <citation type="journal article" date="2015" name="Stand. Genomic Sci.">
        <title>High quality draft genomic sequence of Arenimonas donghaensis DSM 18148(T).</title>
        <authorList>
            <person name="Chen F."/>
            <person name="Wang H."/>
            <person name="Cao Y."/>
            <person name="Li X."/>
            <person name="Wang G."/>
        </authorList>
    </citation>
    <scope>NUCLEOTIDE SEQUENCE [LARGE SCALE GENOMIC DNA]</scope>
    <source>
        <strain evidence="7 8">HO3-R19</strain>
    </source>
</reference>
<dbReference type="GO" id="GO:0052621">
    <property type="term" value="F:diguanylate cyclase activity"/>
    <property type="evidence" value="ECO:0007669"/>
    <property type="project" value="UniProtKB-EC"/>
</dbReference>
<evidence type="ECO:0000259" key="6">
    <source>
        <dbReference type="PROSITE" id="PS50887"/>
    </source>
</evidence>
<evidence type="ECO:0000256" key="1">
    <source>
        <dbReference type="ARBA" id="ARBA00001946"/>
    </source>
</evidence>
<dbReference type="SMART" id="SM00267">
    <property type="entry name" value="GGDEF"/>
    <property type="match status" value="1"/>
</dbReference>
<dbReference type="PANTHER" id="PTHR45138:SF9">
    <property type="entry name" value="DIGUANYLATE CYCLASE DGCM-RELATED"/>
    <property type="match status" value="1"/>
</dbReference>
<dbReference type="SUPFAM" id="SSF55073">
    <property type="entry name" value="Nucleotide cyclase"/>
    <property type="match status" value="1"/>
</dbReference>
<dbReference type="Gene3D" id="3.30.70.270">
    <property type="match status" value="1"/>
</dbReference>
<feature type="transmembrane region" description="Helical" evidence="5">
    <location>
        <begin position="81"/>
        <end position="100"/>
    </location>
</feature>
<comment type="caution">
    <text evidence="7">The sequence shown here is derived from an EMBL/GenBank/DDBJ whole genome shotgun (WGS) entry which is preliminary data.</text>
</comment>
<feature type="transmembrane region" description="Helical" evidence="5">
    <location>
        <begin position="106"/>
        <end position="123"/>
    </location>
</feature>
<feature type="transmembrane region" description="Helical" evidence="5">
    <location>
        <begin position="128"/>
        <end position="145"/>
    </location>
</feature>
<evidence type="ECO:0000313" key="8">
    <source>
        <dbReference type="Proteomes" id="UP000029085"/>
    </source>
</evidence>
<evidence type="ECO:0000256" key="5">
    <source>
        <dbReference type="SAM" id="Phobius"/>
    </source>
</evidence>
<keyword evidence="5" id="KW-0812">Transmembrane</keyword>
<keyword evidence="5" id="KW-1133">Transmembrane helix</keyword>
<feature type="transmembrane region" description="Helical" evidence="5">
    <location>
        <begin position="20"/>
        <end position="40"/>
    </location>
</feature>
<evidence type="ECO:0000256" key="2">
    <source>
        <dbReference type="ARBA" id="ARBA00012528"/>
    </source>
</evidence>
<feature type="domain" description="GGDEF" evidence="6">
    <location>
        <begin position="236"/>
        <end position="373"/>
    </location>
</feature>
<dbReference type="InterPro" id="IPR000160">
    <property type="entry name" value="GGDEF_dom"/>
</dbReference>
<accession>A0A087MH33</accession>
<protein>
    <recommendedName>
        <fullName evidence="2">diguanylate cyclase</fullName>
        <ecNumber evidence="2">2.7.7.65</ecNumber>
    </recommendedName>
</protein>
<dbReference type="InterPro" id="IPR043128">
    <property type="entry name" value="Rev_trsase/Diguanyl_cyclase"/>
</dbReference>
<reference evidence="8" key="1">
    <citation type="submission" date="2013-08" db="EMBL/GenBank/DDBJ databases">
        <title>Genome sequencing of Arenimonas donghaensis.</title>
        <authorList>
            <person name="Chen F."/>
            <person name="Wang G."/>
        </authorList>
    </citation>
    <scope>NUCLEOTIDE SEQUENCE [LARGE SCALE GENOMIC DNA]</scope>
    <source>
        <strain evidence="8">HO3-R19</strain>
    </source>
</reference>
<comment type="cofactor">
    <cofactor evidence="1">
        <name>Mg(2+)</name>
        <dbReference type="ChEBI" id="CHEBI:18420"/>
    </cofactor>
</comment>
<dbReference type="NCBIfam" id="TIGR00254">
    <property type="entry name" value="GGDEF"/>
    <property type="match status" value="1"/>
</dbReference>
<dbReference type="Proteomes" id="UP000029085">
    <property type="component" value="Unassembled WGS sequence"/>
</dbReference>
<dbReference type="AlphaFoldDB" id="A0A087MH33"/>
<dbReference type="GO" id="GO:1902201">
    <property type="term" value="P:negative regulation of bacterial-type flagellum-dependent cell motility"/>
    <property type="evidence" value="ECO:0007669"/>
    <property type="project" value="TreeGrafter"/>
</dbReference>
<dbReference type="RefSeq" id="WP_051924531.1">
    <property type="nucleotide sequence ID" value="NZ_AVCJ01000023.1"/>
</dbReference>
<dbReference type="InterPro" id="IPR029787">
    <property type="entry name" value="Nucleotide_cyclase"/>
</dbReference>
<keyword evidence="8" id="KW-1185">Reference proteome</keyword>
<dbReference type="PANTHER" id="PTHR45138">
    <property type="entry name" value="REGULATORY COMPONENTS OF SENSORY TRANSDUCTION SYSTEM"/>
    <property type="match status" value="1"/>
</dbReference>
<dbReference type="CDD" id="cd01949">
    <property type="entry name" value="GGDEF"/>
    <property type="match status" value="1"/>
</dbReference>
<dbReference type="GO" id="GO:0005886">
    <property type="term" value="C:plasma membrane"/>
    <property type="evidence" value="ECO:0007669"/>
    <property type="project" value="TreeGrafter"/>
</dbReference>
<dbReference type="FunFam" id="3.30.70.270:FF:000001">
    <property type="entry name" value="Diguanylate cyclase domain protein"/>
    <property type="match status" value="1"/>
</dbReference>
<dbReference type="EC" id="2.7.7.65" evidence="2"/>
<gene>
    <name evidence="7" type="ORF">N788_04675</name>
</gene>
<keyword evidence="5" id="KW-0472">Membrane</keyword>
<comment type="catalytic activity">
    <reaction evidence="3">
        <text>2 GTP = 3',3'-c-di-GMP + 2 diphosphate</text>
        <dbReference type="Rhea" id="RHEA:24898"/>
        <dbReference type="ChEBI" id="CHEBI:33019"/>
        <dbReference type="ChEBI" id="CHEBI:37565"/>
        <dbReference type="ChEBI" id="CHEBI:58805"/>
        <dbReference type="EC" id="2.7.7.65"/>
    </reaction>
</comment>
<feature type="transmembrane region" description="Helical" evidence="5">
    <location>
        <begin position="165"/>
        <end position="183"/>
    </location>
</feature>
<dbReference type="OrthoDB" id="9803824at2"/>
<evidence type="ECO:0000313" key="7">
    <source>
        <dbReference type="EMBL" id="KFL36186.1"/>
    </source>
</evidence>
<evidence type="ECO:0000256" key="4">
    <source>
        <dbReference type="SAM" id="Coils"/>
    </source>
</evidence>
<organism evidence="7 8">
    <name type="scientific">Arenimonas donghaensis DSM 18148 = HO3-R19</name>
    <dbReference type="NCBI Taxonomy" id="1121014"/>
    <lineage>
        <taxon>Bacteria</taxon>
        <taxon>Pseudomonadati</taxon>
        <taxon>Pseudomonadota</taxon>
        <taxon>Gammaproteobacteria</taxon>
        <taxon>Lysobacterales</taxon>
        <taxon>Lysobacteraceae</taxon>
        <taxon>Arenimonas</taxon>
    </lineage>
</organism>
<keyword evidence="4" id="KW-0175">Coiled coil</keyword>
<evidence type="ECO:0000256" key="3">
    <source>
        <dbReference type="ARBA" id="ARBA00034247"/>
    </source>
</evidence>